<evidence type="ECO:0000313" key="1">
    <source>
        <dbReference type="EMBL" id="MBE9663078.1"/>
    </source>
</evidence>
<keyword evidence="2" id="KW-1185">Reference proteome</keyword>
<protein>
    <submittedName>
        <fullName evidence="1">Uncharacterized protein</fullName>
    </submittedName>
</protein>
<dbReference type="Proteomes" id="UP000622475">
    <property type="component" value="Unassembled WGS sequence"/>
</dbReference>
<organism evidence="1 2">
    <name type="scientific">Mucilaginibacter myungsuensis</name>
    <dbReference type="NCBI Taxonomy" id="649104"/>
    <lineage>
        <taxon>Bacteria</taxon>
        <taxon>Pseudomonadati</taxon>
        <taxon>Bacteroidota</taxon>
        <taxon>Sphingobacteriia</taxon>
        <taxon>Sphingobacteriales</taxon>
        <taxon>Sphingobacteriaceae</taxon>
        <taxon>Mucilaginibacter</taxon>
    </lineage>
</organism>
<accession>A0A929PWQ4</accession>
<name>A0A929PWQ4_9SPHI</name>
<dbReference type="AlphaFoldDB" id="A0A929PWQ4"/>
<dbReference type="EMBL" id="JADFFL010000005">
    <property type="protein sequence ID" value="MBE9663078.1"/>
    <property type="molecule type" value="Genomic_DNA"/>
</dbReference>
<gene>
    <name evidence="1" type="ORF">IRJ16_14410</name>
</gene>
<reference evidence="1" key="1">
    <citation type="submission" date="2020-10" db="EMBL/GenBank/DDBJ databases">
        <title>Mucilaginibacter mali sp. nov., isolated from rhizosphere soil of apple orchard.</title>
        <authorList>
            <person name="Lee J.-S."/>
            <person name="Kim H.S."/>
            <person name="Kim J.-S."/>
        </authorList>
    </citation>
    <scope>NUCLEOTIDE SEQUENCE</scope>
    <source>
        <strain evidence="1">KCTC 22746</strain>
    </source>
</reference>
<comment type="caution">
    <text evidence="1">The sequence shown here is derived from an EMBL/GenBank/DDBJ whole genome shotgun (WGS) entry which is preliminary data.</text>
</comment>
<sequence length="124" mass="14177">MQPLKILNNVQKARLLHSLLSNEIPQFLGYLQELTETVLSDQERIAAEWKDPMFGVGMWIELARDTQKVMVKYPKDLRKSAPAFADQLFGGFMALFTVHALLQYTERGKHADPKFKPAVELLFG</sequence>
<evidence type="ECO:0000313" key="2">
    <source>
        <dbReference type="Proteomes" id="UP000622475"/>
    </source>
</evidence>
<proteinExistence type="predicted"/>
<dbReference type="RefSeq" id="WP_194112306.1">
    <property type="nucleotide sequence ID" value="NZ_JADFFL010000005.1"/>
</dbReference>